<evidence type="ECO:0000313" key="3">
    <source>
        <dbReference type="Proteomes" id="UP000789901"/>
    </source>
</evidence>
<proteinExistence type="predicted"/>
<feature type="region of interest" description="Disordered" evidence="1">
    <location>
        <begin position="1"/>
        <end position="22"/>
    </location>
</feature>
<organism evidence="2 3">
    <name type="scientific">Gigaspora margarita</name>
    <dbReference type="NCBI Taxonomy" id="4874"/>
    <lineage>
        <taxon>Eukaryota</taxon>
        <taxon>Fungi</taxon>
        <taxon>Fungi incertae sedis</taxon>
        <taxon>Mucoromycota</taxon>
        <taxon>Glomeromycotina</taxon>
        <taxon>Glomeromycetes</taxon>
        <taxon>Diversisporales</taxon>
        <taxon>Gigasporaceae</taxon>
        <taxon>Gigaspora</taxon>
    </lineage>
</organism>
<evidence type="ECO:0000256" key="1">
    <source>
        <dbReference type="SAM" id="MobiDB-lite"/>
    </source>
</evidence>
<gene>
    <name evidence="2" type="ORF">GMARGA_LOCUS12385</name>
</gene>
<evidence type="ECO:0000313" key="2">
    <source>
        <dbReference type="EMBL" id="CAG8705131.1"/>
    </source>
</evidence>
<feature type="non-terminal residue" evidence="2">
    <location>
        <position position="64"/>
    </location>
</feature>
<keyword evidence="3" id="KW-1185">Reference proteome</keyword>
<name>A0ABN7UZU8_GIGMA</name>
<accession>A0ABN7UZU8</accession>
<comment type="caution">
    <text evidence="2">The sequence shown here is derived from an EMBL/GenBank/DDBJ whole genome shotgun (WGS) entry which is preliminary data.</text>
</comment>
<reference evidence="2 3" key="1">
    <citation type="submission" date="2021-06" db="EMBL/GenBank/DDBJ databases">
        <authorList>
            <person name="Kallberg Y."/>
            <person name="Tangrot J."/>
            <person name="Rosling A."/>
        </authorList>
    </citation>
    <scope>NUCLEOTIDE SEQUENCE [LARGE SCALE GENOMIC DNA]</scope>
    <source>
        <strain evidence="2 3">120-4 pot B 10/14</strain>
    </source>
</reference>
<dbReference type="Proteomes" id="UP000789901">
    <property type="component" value="Unassembled WGS sequence"/>
</dbReference>
<protein>
    <submittedName>
        <fullName evidence="2">21365_t:CDS:1</fullName>
    </submittedName>
</protein>
<dbReference type="EMBL" id="CAJVQB010007537">
    <property type="protein sequence ID" value="CAG8705131.1"/>
    <property type="molecule type" value="Genomic_DNA"/>
</dbReference>
<sequence>MEKGTEKLRLPSRRHRSVQGEGQFHIEETSIQLYDSRATSTPISRKKMVTKKDTRFFVMIPFWG</sequence>